<dbReference type="EMBL" id="LT607409">
    <property type="protein sequence ID" value="SCE69097.1"/>
    <property type="molecule type" value="Genomic_DNA"/>
</dbReference>
<dbReference type="PROSITE" id="PS51109">
    <property type="entry name" value="G5"/>
    <property type="match status" value="1"/>
</dbReference>
<sequence length="275" mass="28273">MILRTVFATTLIAVTMQPPQNPGPPYPSSFGQAPRPNWFRRASPARRTAVILGSVTLSILLLCCTGTAIIGALAGEPEPTRTGTAAEQAQQPIVAASADPAEESPAPVTEPATTPTAAPEAVAPPATASPTPSDAATAPVVKVTTETEQATVRYAEKTVKDASLAEGKRVVRTKGVNGVRTLTYEVTTTNGVRTSRKLVKSTVTKQPVTQVVAVGTKKPQSSTCDPNYSGCVPIASDVDCAGGSGNGPAYVSGPIRVIGSDIYDLDRDGDGTACD</sequence>
<dbReference type="SMART" id="SM01208">
    <property type="entry name" value="G5"/>
    <property type="match status" value="1"/>
</dbReference>
<dbReference type="Gene3D" id="2.20.230.10">
    <property type="entry name" value="Resuscitation-promoting factor rpfb"/>
    <property type="match status" value="1"/>
</dbReference>
<dbReference type="AlphaFoldDB" id="A0A1C4UBR8"/>
<evidence type="ECO:0000256" key="3">
    <source>
        <dbReference type="SAM" id="Phobius"/>
    </source>
</evidence>
<feature type="domain" description="G5" evidence="4">
    <location>
        <begin position="138"/>
        <end position="218"/>
    </location>
</feature>
<gene>
    <name evidence="5" type="ORF">GA0070612_0272</name>
</gene>
<organism evidence="5 6">
    <name type="scientific">Micromonospora chokoriensis</name>
    <dbReference type="NCBI Taxonomy" id="356851"/>
    <lineage>
        <taxon>Bacteria</taxon>
        <taxon>Bacillati</taxon>
        <taxon>Actinomycetota</taxon>
        <taxon>Actinomycetes</taxon>
        <taxon>Micromonosporales</taxon>
        <taxon>Micromonosporaceae</taxon>
        <taxon>Micromonospora</taxon>
    </lineage>
</organism>
<feature type="transmembrane region" description="Helical" evidence="3">
    <location>
        <begin position="49"/>
        <end position="74"/>
    </location>
</feature>
<keyword evidence="3" id="KW-0812">Transmembrane</keyword>
<accession>A0A1C4UBR8</accession>
<evidence type="ECO:0000259" key="4">
    <source>
        <dbReference type="PROSITE" id="PS51109"/>
    </source>
</evidence>
<reference evidence="6" key="1">
    <citation type="submission" date="2016-06" db="EMBL/GenBank/DDBJ databases">
        <authorList>
            <person name="Varghese N."/>
            <person name="Submissions Spin"/>
        </authorList>
    </citation>
    <scope>NUCLEOTIDE SEQUENCE [LARGE SCALE GENOMIC DNA]</scope>
    <source>
        <strain evidence="6">DSM 45160</strain>
    </source>
</reference>
<dbReference type="InterPro" id="IPR011098">
    <property type="entry name" value="G5_dom"/>
</dbReference>
<evidence type="ECO:0000256" key="1">
    <source>
        <dbReference type="ARBA" id="ARBA00022729"/>
    </source>
</evidence>
<evidence type="ECO:0000256" key="2">
    <source>
        <dbReference type="SAM" id="MobiDB-lite"/>
    </source>
</evidence>
<feature type="region of interest" description="Disordered" evidence="2">
    <location>
        <begin position="96"/>
        <end position="140"/>
    </location>
</feature>
<protein>
    <submittedName>
        <fullName evidence="5">G5 domain-containing protein</fullName>
    </submittedName>
</protein>
<dbReference type="Proteomes" id="UP000198224">
    <property type="component" value="Chromosome I"/>
</dbReference>
<keyword evidence="1" id="KW-0732">Signal</keyword>
<keyword evidence="6" id="KW-1185">Reference proteome</keyword>
<keyword evidence="3" id="KW-1133">Transmembrane helix</keyword>
<proteinExistence type="predicted"/>
<evidence type="ECO:0000313" key="6">
    <source>
        <dbReference type="Proteomes" id="UP000198224"/>
    </source>
</evidence>
<name>A0A1C4UBR8_9ACTN</name>
<dbReference type="Pfam" id="PF07501">
    <property type="entry name" value="G5"/>
    <property type="match status" value="1"/>
</dbReference>
<evidence type="ECO:0000313" key="5">
    <source>
        <dbReference type="EMBL" id="SCE69097.1"/>
    </source>
</evidence>
<keyword evidence="3" id="KW-0472">Membrane</keyword>